<dbReference type="InterPro" id="IPR036280">
    <property type="entry name" value="Multihaem_cyt_sf"/>
</dbReference>
<dbReference type="SUPFAM" id="SSF48695">
    <property type="entry name" value="Multiheme cytochromes"/>
    <property type="match status" value="1"/>
</dbReference>
<dbReference type="Pfam" id="PF09719">
    <property type="entry name" value="C_GCAxxG_C_C"/>
    <property type="match status" value="1"/>
</dbReference>
<keyword evidence="2" id="KW-1185">Reference proteome</keyword>
<evidence type="ECO:0000313" key="2">
    <source>
        <dbReference type="Proteomes" id="UP001314796"/>
    </source>
</evidence>
<dbReference type="InterPro" id="IPR010181">
    <property type="entry name" value="CGCAxxGCC_motif"/>
</dbReference>
<accession>A0ABS2NNM8</accession>
<protein>
    <submittedName>
        <fullName evidence="1">C_GCAxxG_C_C family probable redox protein</fullName>
    </submittedName>
</protein>
<reference evidence="1 2" key="1">
    <citation type="submission" date="2021-01" db="EMBL/GenBank/DDBJ databases">
        <title>Genomic Encyclopedia of Type Strains, Phase IV (KMG-IV): sequencing the most valuable type-strain genomes for metagenomic binning, comparative biology and taxonomic classification.</title>
        <authorList>
            <person name="Goeker M."/>
        </authorList>
    </citation>
    <scope>NUCLEOTIDE SEQUENCE [LARGE SCALE GENOMIC DNA]</scope>
    <source>
        <strain evidence="1 2">DSM 25890</strain>
    </source>
</reference>
<dbReference type="EMBL" id="JAFBEE010000005">
    <property type="protein sequence ID" value="MBM7614548.1"/>
    <property type="molecule type" value="Genomic_DNA"/>
</dbReference>
<evidence type="ECO:0000313" key="1">
    <source>
        <dbReference type="EMBL" id="MBM7614548.1"/>
    </source>
</evidence>
<dbReference type="RefSeq" id="WP_204400882.1">
    <property type="nucleotide sequence ID" value="NZ_JAFBEE010000005.1"/>
</dbReference>
<proteinExistence type="predicted"/>
<sequence>MKKEINITKIRQDAEELFRKGDFYCSEAIVYSIKNNLEINMPDEMVAMASGFPVGIGKSKCVCGAVSGGILSLGYFFGRTKGGDPKVAKTLELANELQESFKNNHKVLCCKILTKGMDMASGEHKTQCISFTGEIAQKSAEIIARELELTMIKE</sequence>
<dbReference type="NCBIfam" id="TIGR01909">
    <property type="entry name" value="C_GCAxxG_C_C"/>
    <property type="match status" value="1"/>
</dbReference>
<organism evidence="1 2">
    <name type="scientific">Alkaliphilus hydrothermalis</name>
    <dbReference type="NCBI Taxonomy" id="1482730"/>
    <lineage>
        <taxon>Bacteria</taxon>
        <taxon>Bacillati</taxon>
        <taxon>Bacillota</taxon>
        <taxon>Clostridia</taxon>
        <taxon>Peptostreptococcales</taxon>
        <taxon>Natronincolaceae</taxon>
        <taxon>Alkaliphilus</taxon>
    </lineage>
</organism>
<dbReference type="Proteomes" id="UP001314796">
    <property type="component" value="Unassembled WGS sequence"/>
</dbReference>
<gene>
    <name evidence="1" type="ORF">JOC73_001060</name>
</gene>
<name>A0ABS2NNM8_9FIRM</name>
<comment type="caution">
    <text evidence="1">The sequence shown here is derived from an EMBL/GenBank/DDBJ whole genome shotgun (WGS) entry which is preliminary data.</text>
</comment>